<keyword evidence="4" id="KW-1134">Transmembrane beta strand</keyword>
<evidence type="ECO:0000256" key="3">
    <source>
        <dbReference type="ARBA" id="ARBA00022448"/>
    </source>
</evidence>
<dbReference type="Proteomes" id="UP000502260">
    <property type="component" value="Chromosome"/>
</dbReference>
<keyword evidence="5" id="KW-0812">Transmembrane</keyword>
<dbReference type="InterPro" id="IPR003423">
    <property type="entry name" value="OMP_efflux"/>
</dbReference>
<proteinExistence type="inferred from homology"/>
<dbReference type="KEGG" id="slac:SKTS_22250"/>
<dbReference type="PANTHER" id="PTHR30026:SF20">
    <property type="entry name" value="OUTER MEMBRANE PROTEIN TOLC"/>
    <property type="match status" value="1"/>
</dbReference>
<organism evidence="8 9">
    <name type="scientific">Sulfurimicrobium lacus</name>
    <dbReference type="NCBI Taxonomy" id="2715678"/>
    <lineage>
        <taxon>Bacteria</taxon>
        <taxon>Pseudomonadati</taxon>
        <taxon>Pseudomonadota</taxon>
        <taxon>Betaproteobacteria</taxon>
        <taxon>Nitrosomonadales</taxon>
        <taxon>Sulfuricellaceae</taxon>
        <taxon>Sulfurimicrobium</taxon>
    </lineage>
</organism>
<dbReference type="AlphaFoldDB" id="A0A6F8VF44"/>
<dbReference type="EMBL" id="AP022853">
    <property type="protein sequence ID" value="BCB27339.1"/>
    <property type="molecule type" value="Genomic_DNA"/>
</dbReference>
<dbReference type="PANTHER" id="PTHR30026">
    <property type="entry name" value="OUTER MEMBRANE PROTEIN TOLC"/>
    <property type="match status" value="1"/>
</dbReference>
<protein>
    <submittedName>
        <fullName evidence="8">Outer membrane protein</fullName>
    </submittedName>
</protein>
<dbReference type="GO" id="GO:1990281">
    <property type="term" value="C:efflux pump complex"/>
    <property type="evidence" value="ECO:0007669"/>
    <property type="project" value="TreeGrafter"/>
</dbReference>
<dbReference type="SUPFAM" id="SSF56954">
    <property type="entry name" value="Outer membrane efflux proteins (OEP)"/>
    <property type="match status" value="1"/>
</dbReference>
<keyword evidence="7" id="KW-0998">Cell outer membrane</keyword>
<evidence type="ECO:0000313" key="8">
    <source>
        <dbReference type="EMBL" id="BCB27339.1"/>
    </source>
</evidence>
<dbReference type="InterPro" id="IPR051906">
    <property type="entry name" value="TolC-like"/>
</dbReference>
<evidence type="ECO:0000256" key="1">
    <source>
        <dbReference type="ARBA" id="ARBA00004442"/>
    </source>
</evidence>
<dbReference type="GO" id="GO:0015562">
    <property type="term" value="F:efflux transmembrane transporter activity"/>
    <property type="evidence" value="ECO:0007669"/>
    <property type="project" value="InterPro"/>
</dbReference>
<evidence type="ECO:0000256" key="6">
    <source>
        <dbReference type="ARBA" id="ARBA00023136"/>
    </source>
</evidence>
<dbReference type="RefSeq" id="WP_173064775.1">
    <property type="nucleotide sequence ID" value="NZ_AP022853.1"/>
</dbReference>
<gene>
    <name evidence="8" type="ORF">SKTS_22250</name>
</gene>
<dbReference type="GO" id="GO:0015288">
    <property type="term" value="F:porin activity"/>
    <property type="evidence" value="ECO:0007669"/>
    <property type="project" value="TreeGrafter"/>
</dbReference>
<evidence type="ECO:0000313" key="9">
    <source>
        <dbReference type="Proteomes" id="UP000502260"/>
    </source>
</evidence>
<evidence type="ECO:0000256" key="2">
    <source>
        <dbReference type="ARBA" id="ARBA00007613"/>
    </source>
</evidence>
<reference evidence="9" key="1">
    <citation type="submission" date="2020-03" db="EMBL/GenBank/DDBJ databases">
        <title>Complete genome sequence of sulfur-oxidizing bacterium skT11.</title>
        <authorList>
            <person name="Kanda M."/>
            <person name="Kojima H."/>
            <person name="Fukui M."/>
        </authorList>
    </citation>
    <scope>NUCLEOTIDE SEQUENCE [LARGE SCALE GENOMIC DNA]</scope>
    <source>
        <strain evidence="9">skT11</strain>
    </source>
</reference>
<comment type="subcellular location">
    <subcellularLocation>
        <location evidence="1">Cell outer membrane</location>
    </subcellularLocation>
</comment>
<evidence type="ECO:0000256" key="4">
    <source>
        <dbReference type="ARBA" id="ARBA00022452"/>
    </source>
</evidence>
<dbReference type="GO" id="GO:0009279">
    <property type="term" value="C:cell outer membrane"/>
    <property type="evidence" value="ECO:0007669"/>
    <property type="project" value="UniProtKB-SubCell"/>
</dbReference>
<keyword evidence="3" id="KW-0813">Transport</keyword>
<evidence type="ECO:0000256" key="7">
    <source>
        <dbReference type="ARBA" id="ARBA00023237"/>
    </source>
</evidence>
<sequence length="438" mass="46950">MPGHVQAESGELAANTIAGTPLAKDRNSLQSLIAYALAHNPEVAATSFDGQAAAARTQAAQGALLPRITIEGGYTRYGDDLRLTAARYNGEPGVFGDNILAADLVLRLPLYTGGRLTAEMRAAELLEASAGQRLARSRGELVYNVSSLYYSQLAQVRLIESLNFSAETLTSQLERVNALIAGRKAAKVDALRTEVKLADIRQRLLREKNNLDVQRQALLNLMGAGADYVLTGTLNPPAAETRDLETLVGAALARRPDALAARADFQAQMARVEAARAGHQPTVNLVGSVGNRIMNQPTQHPAGLQTNDDVTRIGITFEMPLYEGGRTNARVDEENAKFGAQRERLVKLQLQIRLEVATAYTNMASALERLASTGKVIDLGTESLRIEQEKYALLRGTALDVLDAQSALLDAQTNHIRALADANAAAAQLALATGENLP</sequence>
<keyword evidence="9" id="KW-1185">Reference proteome</keyword>
<dbReference type="Gene3D" id="1.20.1600.10">
    <property type="entry name" value="Outer membrane efflux proteins (OEP)"/>
    <property type="match status" value="1"/>
</dbReference>
<comment type="similarity">
    <text evidence="2">Belongs to the outer membrane factor (OMF) (TC 1.B.17) family.</text>
</comment>
<dbReference type="Pfam" id="PF02321">
    <property type="entry name" value="OEP"/>
    <property type="match status" value="2"/>
</dbReference>
<name>A0A6F8VF44_9PROT</name>
<accession>A0A6F8VF44</accession>
<keyword evidence="6" id="KW-0472">Membrane</keyword>
<evidence type="ECO:0000256" key="5">
    <source>
        <dbReference type="ARBA" id="ARBA00022692"/>
    </source>
</evidence>